<evidence type="ECO:0000259" key="14">
    <source>
        <dbReference type="PROSITE" id="PS51194"/>
    </source>
</evidence>
<keyword evidence="8" id="KW-0269">Exonuclease</keyword>
<keyword evidence="5" id="KW-0547">Nucleotide-binding</keyword>
<dbReference type="SUPFAM" id="SSF49899">
    <property type="entry name" value="Concanavalin A-like lectins/glucanases"/>
    <property type="match status" value="1"/>
</dbReference>
<dbReference type="GeneID" id="109397121"/>
<dbReference type="Gene3D" id="3.40.50.300">
    <property type="entry name" value="P-loop containing nucleotide triphosphate hydrolases"/>
    <property type="match status" value="3"/>
</dbReference>
<dbReference type="InterPro" id="IPR014014">
    <property type="entry name" value="RNA_helicase_DEAD_Q_motif"/>
</dbReference>
<evidence type="ECO:0000256" key="1">
    <source>
        <dbReference type="ARBA" id="ARBA00008765"/>
    </source>
</evidence>
<feature type="domain" description="DEAD-box RNA helicase Q" evidence="15">
    <location>
        <begin position="2"/>
        <end position="30"/>
    </location>
</feature>
<keyword evidence="6" id="KW-0378">Hydrolase</keyword>
<evidence type="ECO:0000256" key="11">
    <source>
        <dbReference type="PROSITE-ProRule" id="PRU00552"/>
    </source>
</evidence>
<evidence type="ECO:0000313" key="17">
    <source>
        <dbReference type="Proteomes" id="UP000069940"/>
    </source>
</evidence>
<dbReference type="Proteomes" id="UP000069940">
    <property type="component" value="Unassembled WGS sequence"/>
</dbReference>
<dbReference type="InterPro" id="IPR001870">
    <property type="entry name" value="B30.2/SPRY"/>
</dbReference>
<feature type="domain" description="Helicase C-terminal" evidence="14">
    <location>
        <begin position="481"/>
        <end position="674"/>
    </location>
</feature>
<dbReference type="PROSITE" id="PS51194">
    <property type="entry name" value="HELICASE_CTER"/>
    <property type="match status" value="1"/>
</dbReference>
<feature type="domain" description="Helicase ATP-binding" evidence="13">
    <location>
        <begin position="253"/>
        <end position="425"/>
    </location>
</feature>
<dbReference type="Pfam" id="PF00270">
    <property type="entry name" value="DEAD"/>
    <property type="match status" value="2"/>
</dbReference>
<evidence type="ECO:0000256" key="9">
    <source>
        <dbReference type="ARBA" id="ARBA00022840"/>
    </source>
</evidence>
<evidence type="ECO:0000259" key="13">
    <source>
        <dbReference type="PROSITE" id="PS51192"/>
    </source>
</evidence>
<evidence type="ECO:0000313" key="16">
    <source>
        <dbReference type="EnsemblMetazoa" id="AALFPA23_008992.P12311"/>
    </source>
</evidence>
<sequence>MTAFEELGVLPELGRVLDELGWKLPRAIQHEAIPLILGGGDVLMAAETRSGKTGALCLSIVQLVWEALKGIQEGDIRIGLGARSWTLSNTDRGKGLAVSADGLTCQARELKKWHGCRVTTGVWGDGKYYYEATVVDEGLCRVGWSTEKASLELGTDEFGYGYGGMGQKSHRKQFRTYGGKYGQSDVIGCLLDLDSSQISFTKNGKNLGVAFEINETDKGHTNFYPAVFVKNAEMAFNFGETEFKFPVPEGYVPVFDAPPGKVTLNPNTVCESTFQLPKPPNNAPQAVIVAPTRESAEQMFNQIQMFQKYLKDPEVRALLLIGGVDLDEQLKVLQRGVDIVVATVGRLDDLIANGTIMLSSCRVFVLDDVDALLRCGYMEVIERMHKKIPKITTDSQRLQMVICSGTLDSEEVRKLPERLMHFPTWVDLKEADVVPETVHHVVYMIDPYKDQSWHHWLPTTIQTDKVHALDDVGPGTNTPEALSEAVKRLKGEYALNAIKLYEIDRAIIYCRTKLDCDNMERFLRQALGTKYSFACLHRDRNSRERKVNVAKFRNEQLDFLISTDVATRGIDVSGLPFIINVTLPDEKSNYVHRIGRVGRAERMGLAISLVSTVPEKVWYHGQWCASRGKNCWNTNLTDVKGCCMWYDEKMYLAEIEDHLNVTIQQIDKNLKVPMNDFDGKVVYGEKRLNTGTGYKDHVEQLTPVVKELAKLEREAQNLFLKRMMVQ</sequence>
<evidence type="ECO:0000256" key="8">
    <source>
        <dbReference type="ARBA" id="ARBA00022839"/>
    </source>
</evidence>
<accession>A0ABM1YGS2</accession>
<dbReference type="PANTHER" id="PTHR47959">
    <property type="entry name" value="ATP-DEPENDENT RNA HELICASE RHLE-RELATED"/>
    <property type="match status" value="1"/>
</dbReference>
<dbReference type="Pfam" id="PF00622">
    <property type="entry name" value="SPRY"/>
    <property type="match status" value="1"/>
</dbReference>
<keyword evidence="9" id="KW-0067">ATP-binding</keyword>
<evidence type="ECO:0000259" key="15">
    <source>
        <dbReference type="PROSITE" id="PS51195"/>
    </source>
</evidence>
<comment type="similarity">
    <text evidence="1">Belongs to the DEAD box helicase family. DDX1 subfamily.</text>
</comment>
<dbReference type="CDD" id="cd12873">
    <property type="entry name" value="SPRY_DDX1"/>
    <property type="match status" value="1"/>
</dbReference>
<evidence type="ECO:0000256" key="3">
    <source>
        <dbReference type="ARBA" id="ARBA00014916"/>
    </source>
</evidence>
<dbReference type="CDD" id="cd18787">
    <property type="entry name" value="SF2_C_DEAD"/>
    <property type="match status" value="1"/>
</dbReference>
<reference evidence="16" key="2">
    <citation type="submission" date="2025-05" db="UniProtKB">
        <authorList>
            <consortium name="EnsemblMetazoa"/>
        </authorList>
    </citation>
    <scope>IDENTIFICATION</scope>
    <source>
        <strain evidence="16">Foshan</strain>
    </source>
</reference>
<dbReference type="InterPro" id="IPR001650">
    <property type="entry name" value="Helicase_C-like"/>
</dbReference>
<keyword evidence="17" id="KW-1185">Reference proteome</keyword>
<evidence type="ECO:0000256" key="6">
    <source>
        <dbReference type="ARBA" id="ARBA00022801"/>
    </source>
</evidence>
<keyword evidence="7" id="KW-0347">Helicase</keyword>
<reference evidence="17" key="1">
    <citation type="journal article" date="2015" name="Proc. Natl. Acad. Sci. U.S.A.">
        <title>Genome sequence of the Asian Tiger mosquito, Aedes albopictus, reveals insights into its biology, genetics, and evolution.</title>
        <authorList>
            <person name="Chen X.G."/>
            <person name="Jiang X."/>
            <person name="Gu J."/>
            <person name="Xu M."/>
            <person name="Wu Y."/>
            <person name="Deng Y."/>
            <person name="Zhang C."/>
            <person name="Bonizzoni M."/>
            <person name="Dermauw W."/>
            <person name="Vontas J."/>
            <person name="Armbruster P."/>
            <person name="Huang X."/>
            <person name="Yang Y."/>
            <person name="Zhang H."/>
            <person name="He W."/>
            <person name="Peng H."/>
            <person name="Liu Y."/>
            <person name="Wu K."/>
            <person name="Chen J."/>
            <person name="Lirakis M."/>
            <person name="Topalis P."/>
            <person name="Van Leeuwen T."/>
            <person name="Hall A.B."/>
            <person name="Jiang X."/>
            <person name="Thorpe C."/>
            <person name="Mueller R.L."/>
            <person name="Sun C."/>
            <person name="Waterhouse R.M."/>
            <person name="Yan G."/>
            <person name="Tu Z.J."/>
            <person name="Fang X."/>
            <person name="James A.A."/>
        </authorList>
    </citation>
    <scope>NUCLEOTIDE SEQUENCE [LARGE SCALE GENOMIC DNA]</scope>
    <source>
        <strain evidence="17">Foshan</strain>
    </source>
</reference>
<dbReference type="PROSITE" id="PS51192">
    <property type="entry name" value="HELICASE_ATP_BIND_1"/>
    <property type="match status" value="1"/>
</dbReference>
<dbReference type="InterPro" id="IPR050079">
    <property type="entry name" value="DEAD_box_RNA_helicase"/>
</dbReference>
<dbReference type="EnsemblMetazoa" id="AALFPA23_008992.R12311">
    <property type="protein sequence ID" value="AALFPA23_008992.P12311"/>
    <property type="gene ID" value="AALFPA23_008992"/>
</dbReference>
<dbReference type="InterPro" id="IPR014001">
    <property type="entry name" value="Helicase_ATP-bd"/>
</dbReference>
<evidence type="ECO:0000259" key="12">
    <source>
        <dbReference type="PROSITE" id="PS50188"/>
    </source>
</evidence>
<dbReference type="PROSITE" id="PS51195">
    <property type="entry name" value="Q_MOTIF"/>
    <property type="match status" value="1"/>
</dbReference>
<dbReference type="EC" id="3.6.4.13" evidence="2"/>
<organism evidence="16 17">
    <name type="scientific">Aedes albopictus</name>
    <name type="common">Asian tiger mosquito</name>
    <name type="synonym">Stegomyia albopicta</name>
    <dbReference type="NCBI Taxonomy" id="7160"/>
    <lineage>
        <taxon>Eukaryota</taxon>
        <taxon>Metazoa</taxon>
        <taxon>Ecdysozoa</taxon>
        <taxon>Arthropoda</taxon>
        <taxon>Hexapoda</taxon>
        <taxon>Insecta</taxon>
        <taxon>Pterygota</taxon>
        <taxon>Neoptera</taxon>
        <taxon>Endopterygota</taxon>
        <taxon>Diptera</taxon>
        <taxon>Nematocera</taxon>
        <taxon>Culicoidea</taxon>
        <taxon>Culicidae</taxon>
        <taxon>Culicinae</taxon>
        <taxon>Aedini</taxon>
        <taxon>Aedes</taxon>
        <taxon>Stegomyia</taxon>
    </lineage>
</organism>
<dbReference type="Gene3D" id="2.60.120.920">
    <property type="match status" value="1"/>
</dbReference>
<evidence type="ECO:0000256" key="10">
    <source>
        <dbReference type="ARBA" id="ARBA00032348"/>
    </source>
</evidence>
<evidence type="ECO:0000256" key="2">
    <source>
        <dbReference type="ARBA" id="ARBA00012552"/>
    </source>
</evidence>
<keyword evidence="4" id="KW-0540">Nuclease</keyword>
<evidence type="ECO:0000256" key="7">
    <source>
        <dbReference type="ARBA" id="ARBA00022806"/>
    </source>
</evidence>
<dbReference type="PANTHER" id="PTHR47959:SF1">
    <property type="entry name" value="ATP-DEPENDENT RNA HELICASE DBPA"/>
    <property type="match status" value="1"/>
</dbReference>
<dbReference type="SMART" id="SM00490">
    <property type="entry name" value="HELICc"/>
    <property type="match status" value="1"/>
</dbReference>
<feature type="short sequence motif" description="Q motif" evidence="11">
    <location>
        <begin position="2"/>
        <end position="30"/>
    </location>
</feature>
<protein>
    <recommendedName>
        <fullName evidence="3">ATP-dependent RNA helicase DDX1</fullName>
        <ecNumber evidence="2">3.6.4.13</ecNumber>
    </recommendedName>
    <alternativeName>
        <fullName evidence="10">DEAD box protein 1</fullName>
    </alternativeName>
</protein>
<dbReference type="PROSITE" id="PS50188">
    <property type="entry name" value="B302_SPRY"/>
    <property type="match status" value="1"/>
</dbReference>
<dbReference type="InterPro" id="IPR003877">
    <property type="entry name" value="SPRY_dom"/>
</dbReference>
<dbReference type="InterPro" id="IPR011545">
    <property type="entry name" value="DEAD/DEAH_box_helicase_dom"/>
</dbReference>
<name>A0ABM1YGS2_AEDAL</name>
<dbReference type="SUPFAM" id="SSF52540">
    <property type="entry name" value="P-loop containing nucleoside triphosphate hydrolases"/>
    <property type="match status" value="2"/>
</dbReference>
<proteinExistence type="inferred from homology"/>
<dbReference type="RefSeq" id="XP_062711647.1">
    <property type="nucleotide sequence ID" value="XM_062855663.1"/>
</dbReference>
<dbReference type="InterPro" id="IPR013320">
    <property type="entry name" value="ConA-like_dom_sf"/>
</dbReference>
<dbReference type="InterPro" id="IPR043136">
    <property type="entry name" value="B30.2/SPRY_sf"/>
</dbReference>
<dbReference type="SMART" id="SM00449">
    <property type="entry name" value="SPRY"/>
    <property type="match status" value="1"/>
</dbReference>
<evidence type="ECO:0000256" key="4">
    <source>
        <dbReference type="ARBA" id="ARBA00022722"/>
    </source>
</evidence>
<feature type="domain" description="B30.2/SPRY" evidence="12">
    <location>
        <begin position="63"/>
        <end position="243"/>
    </location>
</feature>
<dbReference type="SMART" id="SM00487">
    <property type="entry name" value="DEXDc"/>
    <property type="match status" value="1"/>
</dbReference>
<dbReference type="Pfam" id="PF00271">
    <property type="entry name" value="Helicase_C"/>
    <property type="match status" value="1"/>
</dbReference>
<dbReference type="InterPro" id="IPR027417">
    <property type="entry name" value="P-loop_NTPase"/>
</dbReference>
<evidence type="ECO:0000256" key="5">
    <source>
        <dbReference type="ARBA" id="ARBA00022741"/>
    </source>
</evidence>